<evidence type="ECO:0000313" key="2">
    <source>
        <dbReference type="EMBL" id="GAA5136512.1"/>
    </source>
</evidence>
<reference evidence="3" key="1">
    <citation type="journal article" date="2019" name="Int. J. Syst. Evol. Microbiol.">
        <title>The Global Catalogue of Microorganisms (GCM) 10K type strain sequencing project: providing services to taxonomists for standard genome sequencing and annotation.</title>
        <authorList>
            <consortium name="The Broad Institute Genomics Platform"/>
            <consortium name="The Broad Institute Genome Sequencing Center for Infectious Disease"/>
            <person name="Wu L."/>
            <person name="Ma J."/>
        </authorList>
    </citation>
    <scope>NUCLEOTIDE SEQUENCE [LARGE SCALE GENOMIC DNA]</scope>
    <source>
        <strain evidence="3">JCM 18053</strain>
    </source>
</reference>
<sequence>MDIKASERSLTGRFTIGRIAFTLSMPMKFLFFALLSLLGSASAIAQNSAPATPASPNQEEVTRDGLWDGKLSGGSYLVRCTQILALSKHEYVADGTARVVEVNLTMNSNMTVRFYYLEPVRLEGGGVIGAGQQAIDKAREMMKDAASRVSPTLTTPKVVKSYPISTHAHTVEFVLSSEERLNSLHASLERSFRTGQGRLWRE</sequence>
<feature type="chain" id="PRO_5045401502" evidence="1">
    <location>
        <begin position="46"/>
        <end position="202"/>
    </location>
</feature>
<evidence type="ECO:0000256" key="1">
    <source>
        <dbReference type="SAM" id="SignalP"/>
    </source>
</evidence>
<dbReference type="EMBL" id="BAABIA010000002">
    <property type="protein sequence ID" value="GAA5136512.1"/>
    <property type="molecule type" value="Genomic_DNA"/>
</dbReference>
<keyword evidence="3" id="KW-1185">Reference proteome</keyword>
<gene>
    <name evidence="2" type="ORF">GCM10023213_11670</name>
</gene>
<evidence type="ECO:0000313" key="3">
    <source>
        <dbReference type="Proteomes" id="UP001499852"/>
    </source>
</evidence>
<proteinExistence type="predicted"/>
<name>A0ABP9P0I0_9BACT</name>
<comment type="caution">
    <text evidence="2">The sequence shown here is derived from an EMBL/GenBank/DDBJ whole genome shotgun (WGS) entry which is preliminary data.</text>
</comment>
<organism evidence="2 3">
    <name type="scientific">Prosthecobacter algae</name>
    <dbReference type="NCBI Taxonomy" id="1144682"/>
    <lineage>
        <taxon>Bacteria</taxon>
        <taxon>Pseudomonadati</taxon>
        <taxon>Verrucomicrobiota</taxon>
        <taxon>Verrucomicrobiia</taxon>
        <taxon>Verrucomicrobiales</taxon>
        <taxon>Verrucomicrobiaceae</taxon>
        <taxon>Prosthecobacter</taxon>
    </lineage>
</organism>
<keyword evidence="1" id="KW-0732">Signal</keyword>
<protein>
    <submittedName>
        <fullName evidence="2">Uncharacterized protein</fullName>
    </submittedName>
</protein>
<feature type="signal peptide" evidence="1">
    <location>
        <begin position="1"/>
        <end position="45"/>
    </location>
</feature>
<dbReference type="Proteomes" id="UP001499852">
    <property type="component" value="Unassembled WGS sequence"/>
</dbReference>
<accession>A0ABP9P0I0</accession>